<evidence type="ECO:0008006" key="4">
    <source>
        <dbReference type="Google" id="ProtNLM"/>
    </source>
</evidence>
<reference evidence="2 3" key="1">
    <citation type="submission" date="2018-05" db="EMBL/GenBank/DDBJ databases">
        <title>Genome sequencing and assembly of the regulated plant pathogen Lachnellula willkommii and related sister species for the development of diagnostic species identification markers.</title>
        <authorList>
            <person name="Giroux E."/>
            <person name="Bilodeau G."/>
        </authorList>
    </citation>
    <scope>NUCLEOTIDE SEQUENCE [LARGE SCALE GENOMIC DNA]</scope>
    <source>
        <strain evidence="2 3">CBS 160.35</strain>
    </source>
</reference>
<evidence type="ECO:0000256" key="1">
    <source>
        <dbReference type="SAM" id="MobiDB-lite"/>
    </source>
</evidence>
<feature type="region of interest" description="Disordered" evidence="1">
    <location>
        <begin position="117"/>
        <end position="202"/>
    </location>
</feature>
<name>A0A8H8RPD2_9HELO</name>
<dbReference type="OrthoDB" id="10444048at2759"/>
<organism evidence="2 3">
    <name type="scientific">Lachnellula occidentalis</name>
    <dbReference type="NCBI Taxonomy" id="215460"/>
    <lineage>
        <taxon>Eukaryota</taxon>
        <taxon>Fungi</taxon>
        <taxon>Dikarya</taxon>
        <taxon>Ascomycota</taxon>
        <taxon>Pezizomycotina</taxon>
        <taxon>Leotiomycetes</taxon>
        <taxon>Helotiales</taxon>
        <taxon>Lachnaceae</taxon>
        <taxon>Lachnellula</taxon>
    </lineage>
</organism>
<sequence>MFCSRLHELIQDSSSYQCLEKERTTPQHTPIYAISANIPRYELRGSTSQSAQPVVPAGITWAHFPPEVQFHIFKEALYTEGAIGRGAPNIARLSLVCKDWRKEIQSRRARYVAAVSSLPNPTSTSASPPSDVDSLESSLRLDDPDPEYLESDDNDASDTNSDSEHHMVTQVVKEHKRPSSQNCHQSGRDERNLKEPRKKGEGNLPPFLVRQILVWRDLEHSWNCIANNQVRAIFVEFVKKMGVRPVSRNVDVAHRVFENIRKEMVLVLVWESGFESQLQWLRFSVSVWSGI</sequence>
<accession>A0A8H8RPD2</accession>
<comment type="caution">
    <text evidence="2">The sequence shown here is derived from an EMBL/GenBank/DDBJ whole genome shotgun (WGS) entry which is preliminary data.</text>
</comment>
<feature type="compositionally biased region" description="Acidic residues" evidence="1">
    <location>
        <begin position="144"/>
        <end position="156"/>
    </location>
</feature>
<feature type="compositionally biased region" description="Low complexity" evidence="1">
    <location>
        <begin position="117"/>
        <end position="132"/>
    </location>
</feature>
<feature type="compositionally biased region" description="Basic and acidic residues" evidence="1">
    <location>
        <begin position="186"/>
        <end position="201"/>
    </location>
</feature>
<evidence type="ECO:0000313" key="2">
    <source>
        <dbReference type="EMBL" id="TVY37822.1"/>
    </source>
</evidence>
<gene>
    <name evidence="2" type="ORF">LOCC1_G008415</name>
</gene>
<dbReference type="AlphaFoldDB" id="A0A8H8RPD2"/>
<keyword evidence="3" id="KW-1185">Reference proteome</keyword>
<protein>
    <recommendedName>
        <fullName evidence="4">F-box domain-containing protein</fullName>
    </recommendedName>
</protein>
<dbReference type="Proteomes" id="UP000443090">
    <property type="component" value="Unassembled WGS sequence"/>
</dbReference>
<evidence type="ECO:0000313" key="3">
    <source>
        <dbReference type="Proteomes" id="UP000443090"/>
    </source>
</evidence>
<proteinExistence type="predicted"/>
<dbReference type="EMBL" id="QGMI01000669">
    <property type="protein sequence ID" value="TVY37822.1"/>
    <property type="molecule type" value="Genomic_DNA"/>
</dbReference>